<dbReference type="Proteomes" id="UP000076871">
    <property type="component" value="Unassembled WGS sequence"/>
</dbReference>
<protein>
    <submittedName>
        <fullName evidence="1">Uncharacterized protein</fullName>
    </submittedName>
</protein>
<dbReference type="AlphaFoldDB" id="A0A165DB14"/>
<accession>A0A165DB14</accession>
<gene>
    <name evidence="1" type="ORF">LAESUDRAFT_682634</name>
</gene>
<keyword evidence="2" id="KW-1185">Reference proteome</keyword>
<evidence type="ECO:0000313" key="2">
    <source>
        <dbReference type="Proteomes" id="UP000076871"/>
    </source>
</evidence>
<dbReference type="RefSeq" id="XP_040762203.1">
    <property type="nucleotide sequence ID" value="XM_040905797.1"/>
</dbReference>
<name>A0A165DB14_9APHY</name>
<dbReference type="InParanoid" id="A0A165DB14"/>
<dbReference type="GeneID" id="63822826"/>
<proteinExistence type="predicted"/>
<reference evidence="1 2" key="1">
    <citation type="journal article" date="2016" name="Mol. Biol. Evol.">
        <title>Comparative Genomics of Early-Diverging Mushroom-Forming Fungi Provides Insights into the Origins of Lignocellulose Decay Capabilities.</title>
        <authorList>
            <person name="Nagy L.G."/>
            <person name="Riley R."/>
            <person name="Tritt A."/>
            <person name="Adam C."/>
            <person name="Daum C."/>
            <person name="Floudas D."/>
            <person name="Sun H."/>
            <person name="Yadav J.S."/>
            <person name="Pangilinan J."/>
            <person name="Larsson K.H."/>
            <person name="Matsuura K."/>
            <person name="Barry K."/>
            <person name="Labutti K."/>
            <person name="Kuo R."/>
            <person name="Ohm R.A."/>
            <person name="Bhattacharya S.S."/>
            <person name="Shirouzu T."/>
            <person name="Yoshinaga Y."/>
            <person name="Martin F.M."/>
            <person name="Grigoriev I.V."/>
            <person name="Hibbett D.S."/>
        </authorList>
    </citation>
    <scope>NUCLEOTIDE SEQUENCE [LARGE SCALE GENOMIC DNA]</scope>
    <source>
        <strain evidence="1 2">93-53</strain>
    </source>
</reference>
<dbReference type="EMBL" id="KV427636">
    <property type="protein sequence ID" value="KZT04463.1"/>
    <property type="molecule type" value="Genomic_DNA"/>
</dbReference>
<sequence>MRFLHASTPLTRWCPDAAYILFTSSPAFPRSLTAVWTCTIPSHHTSDCSHSISREPVSPICHTVVGLTYQRRACFAVLPYSLRCCHLFSGPLA</sequence>
<organism evidence="1 2">
    <name type="scientific">Laetiporus sulphureus 93-53</name>
    <dbReference type="NCBI Taxonomy" id="1314785"/>
    <lineage>
        <taxon>Eukaryota</taxon>
        <taxon>Fungi</taxon>
        <taxon>Dikarya</taxon>
        <taxon>Basidiomycota</taxon>
        <taxon>Agaricomycotina</taxon>
        <taxon>Agaricomycetes</taxon>
        <taxon>Polyporales</taxon>
        <taxon>Laetiporus</taxon>
    </lineage>
</organism>
<evidence type="ECO:0000313" key="1">
    <source>
        <dbReference type="EMBL" id="KZT04463.1"/>
    </source>
</evidence>